<name>W2SAF8_CYPE1</name>
<evidence type="ECO:0000256" key="4">
    <source>
        <dbReference type="ARBA" id="ARBA00023239"/>
    </source>
</evidence>
<dbReference type="EMBL" id="KB822713">
    <property type="protein sequence ID" value="ETN45008.1"/>
    <property type="molecule type" value="Genomic_DNA"/>
</dbReference>
<reference evidence="7 8" key="1">
    <citation type="submission" date="2013-03" db="EMBL/GenBank/DDBJ databases">
        <title>The Genome Sequence of Phialophora europaea CBS 101466.</title>
        <authorList>
            <consortium name="The Broad Institute Genomics Platform"/>
            <person name="Cuomo C."/>
            <person name="de Hoog S."/>
            <person name="Gorbushina A."/>
            <person name="Walker B."/>
            <person name="Young S.K."/>
            <person name="Zeng Q."/>
            <person name="Gargeya S."/>
            <person name="Fitzgerald M."/>
            <person name="Haas B."/>
            <person name="Abouelleil A."/>
            <person name="Allen A.W."/>
            <person name="Alvarado L."/>
            <person name="Arachchi H.M."/>
            <person name="Berlin A.M."/>
            <person name="Chapman S.B."/>
            <person name="Gainer-Dewar J."/>
            <person name="Goldberg J."/>
            <person name="Griggs A."/>
            <person name="Gujja S."/>
            <person name="Hansen M."/>
            <person name="Howarth C."/>
            <person name="Imamovic A."/>
            <person name="Ireland A."/>
            <person name="Larimer J."/>
            <person name="McCowan C."/>
            <person name="Murphy C."/>
            <person name="Pearson M."/>
            <person name="Poon T.W."/>
            <person name="Priest M."/>
            <person name="Roberts A."/>
            <person name="Saif S."/>
            <person name="Shea T."/>
            <person name="Sisk P."/>
            <person name="Sykes S."/>
            <person name="Wortman J."/>
            <person name="Nusbaum C."/>
            <person name="Birren B."/>
        </authorList>
    </citation>
    <scope>NUCLEOTIDE SEQUENCE [LARGE SCALE GENOMIC DNA]</scope>
    <source>
        <strain evidence="7 8">CBS 101466</strain>
    </source>
</reference>
<comment type="similarity">
    <text evidence="1">Belongs to the Gfa family.</text>
</comment>
<feature type="domain" description="CENP-V/GFA" evidence="6">
    <location>
        <begin position="126"/>
        <end position="221"/>
    </location>
</feature>
<dbReference type="GO" id="GO:0016846">
    <property type="term" value="F:carbon-sulfur lyase activity"/>
    <property type="evidence" value="ECO:0007669"/>
    <property type="project" value="InterPro"/>
</dbReference>
<keyword evidence="3" id="KW-0862">Zinc</keyword>
<keyword evidence="8" id="KW-1185">Reference proteome</keyword>
<gene>
    <name evidence="7" type="ORF">HMPREF1541_09884</name>
</gene>
<organism evidence="7 8">
    <name type="scientific">Cyphellophora europaea (strain CBS 101466)</name>
    <name type="common">Phialophora europaea</name>
    <dbReference type="NCBI Taxonomy" id="1220924"/>
    <lineage>
        <taxon>Eukaryota</taxon>
        <taxon>Fungi</taxon>
        <taxon>Dikarya</taxon>
        <taxon>Ascomycota</taxon>
        <taxon>Pezizomycotina</taxon>
        <taxon>Eurotiomycetes</taxon>
        <taxon>Chaetothyriomycetidae</taxon>
        <taxon>Chaetothyriales</taxon>
        <taxon>Cyphellophoraceae</taxon>
        <taxon>Cyphellophora</taxon>
    </lineage>
</organism>
<evidence type="ECO:0000256" key="3">
    <source>
        <dbReference type="ARBA" id="ARBA00022833"/>
    </source>
</evidence>
<dbReference type="Gene3D" id="3.90.1590.10">
    <property type="entry name" value="glutathione-dependent formaldehyde- activating enzyme (gfa)"/>
    <property type="match status" value="1"/>
</dbReference>
<evidence type="ECO:0000313" key="7">
    <source>
        <dbReference type="EMBL" id="ETN45008.1"/>
    </source>
</evidence>
<dbReference type="InParanoid" id="W2SAF8"/>
<proteinExistence type="inferred from homology"/>
<evidence type="ECO:0000256" key="5">
    <source>
        <dbReference type="SAM" id="MobiDB-lite"/>
    </source>
</evidence>
<dbReference type="Pfam" id="PF04828">
    <property type="entry name" value="GFA"/>
    <property type="match status" value="1"/>
</dbReference>
<dbReference type="OrthoDB" id="9985472at2759"/>
<keyword evidence="2" id="KW-0479">Metal-binding</keyword>
<dbReference type="GO" id="GO:0046872">
    <property type="term" value="F:metal ion binding"/>
    <property type="evidence" value="ECO:0007669"/>
    <property type="project" value="UniProtKB-KW"/>
</dbReference>
<evidence type="ECO:0000313" key="8">
    <source>
        <dbReference type="Proteomes" id="UP000030752"/>
    </source>
</evidence>
<dbReference type="SUPFAM" id="SSF51316">
    <property type="entry name" value="Mss4-like"/>
    <property type="match status" value="1"/>
</dbReference>
<dbReference type="Proteomes" id="UP000030752">
    <property type="component" value="Unassembled WGS sequence"/>
</dbReference>
<feature type="compositionally biased region" description="Pro residues" evidence="5">
    <location>
        <begin position="82"/>
        <end position="118"/>
    </location>
</feature>
<dbReference type="InterPro" id="IPR006913">
    <property type="entry name" value="CENP-V/GFA"/>
</dbReference>
<dbReference type="InterPro" id="IPR011057">
    <property type="entry name" value="Mss4-like_sf"/>
</dbReference>
<keyword evidence="4" id="KW-0456">Lyase</keyword>
<dbReference type="VEuPathDB" id="FungiDB:HMPREF1541_09884"/>
<feature type="region of interest" description="Disordered" evidence="5">
    <location>
        <begin position="147"/>
        <end position="168"/>
    </location>
</feature>
<dbReference type="PANTHER" id="PTHR33337:SF40">
    <property type="entry name" value="CENP-V_GFA DOMAIN-CONTAINING PROTEIN-RELATED"/>
    <property type="match status" value="1"/>
</dbReference>
<sequence length="261" mass="27735">MPQTFPGSCYCGEVQYKLTLDNPAEDARTSICVSLSLPARTKKIAVPNSQDWTPPVRSAIAFTPSRRLIQIRISPFLLGDKPTPPASIPTPSPNFLPPTPIPSSLSPPSPKTPNPPKAPNYSNPTQHQHCTNCKKFTGGPYGITTKLPRSTYTVTSSPPSLRKHTADNGSGVQLTREFCATCGSGLCEYGANAGANVYVFYGTLGKEGREALKPKGEFFTKLREGWCPEVPVLLVALMGAAGGGAMVSWLGKGGEKKGGES</sequence>
<feature type="region of interest" description="Disordered" evidence="5">
    <location>
        <begin position="79"/>
        <end position="129"/>
    </location>
</feature>
<evidence type="ECO:0000259" key="6">
    <source>
        <dbReference type="Pfam" id="PF04828"/>
    </source>
</evidence>
<dbReference type="RefSeq" id="XP_008712778.1">
    <property type="nucleotide sequence ID" value="XM_008714556.1"/>
</dbReference>
<dbReference type="eggNOG" id="ENOG502S2MN">
    <property type="taxonomic scope" value="Eukaryota"/>
</dbReference>
<dbReference type="PANTHER" id="PTHR33337">
    <property type="entry name" value="GFA DOMAIN-CONTAINING PROTEIN"/>
    <property type="match status" value="1"/>
</dbReference>
<protein>
    <recommendedName>
        <fullName evidence="6">CENP-V/GFA domain-containing protein</fullName>
    </recommendedName>
</protein>
<dbReference type="AlphaFoldDB" id="W2SAF8"/>
<evidence type="ECO:0000256" key="1">
    <source>
        <dbReference type="ARBA" id="ARBA00005495"/>
    </source>
</evidence>
<dbReference type="GeneID" id="19977223"/>
<dbReference type="STRING" id="1220924.W2SAF8"/>
<feature type="compositionally biased region" description="Polar residues" evidence="5">
    <location>
        <begin position="147"/>
        <end position="159"/>
    </location>
</feature>
<dbReference type="HOGENOM" id="CLU_1065665_0_0_1"/>
<accession>W2SAF8</accession>
<evidence type="ECO:0000256" key="2">
    <source>
        <dbReference type="ARBA" id="ARBA00022723"/>
    </source>
</evidence>